<evidence type="ECO:0000313" key="2">
    <source>
        <dbReference type="EMBL" id="KAF4034127.1"/>
    </source>
</evidence>
<accession>A0A833SGD7</accession>
<organism evidence="2 3">
    <name type="scientific">Phytophthora infestans</name>
    <name type="common">Potato late blight agent</name>
    <name type="synonym">Botrytis infestans</name>
    <dbReference type="NCBI Taxonomy" id="4787"/>
    <lineage>
        <taxon>Eukaryota</taxon>
        <taxon>Sar</taxon>
        <taxon>Stramenopiles</taxon>
        <taxon>Oomycota</taxon>
        <taxon>Peronosporomycetes</taxon>
        <taxon>Peronosporales</taxon>
        <taxon>Peronosporaceae</taxon>
        <taxon>Phytophthora</taxon>
    </lineage>
</organism>
<protein>
    <submittedName>
        <fullName evidence="2">Uncharacterized protein</fullName>
    </submittedName>
</protein>
<feature type="region of interest" description="Disordered" evidence="1">
    <location>
        <begin position="24"/>
        <end position="141"/>
    </location>
</feature>
<feature type="region of interest" description="Disordered" evidence="1">
    <location>
        <begin position="175"/>
        <end position="239"/>
    </location>
</feature>
<feature type="compositionally biased region" description="Polar residues" evidence="1">
    <location>
        <begin position="70"/>
        <end position="94"/>
    </location>
</feature>
<dbReference type="Proteomes" id="UP000602510">
    <property type="component" value="Unassembled WGS sequence"/>
</dbReference>
<sequence length="239" mass="25690">MQAGLMTRGAHIESYWRLRCFADTSSDEENTPPSLLNRRWEPRGKTGIASETSASIKTRARSKTGKARETSTLSKTNRASARSVTSARNKTSEAAASHHYTEDTAIDVDGSSTSDWPSSPSSTGTMTPTWLAPRSTGTLTPPLLTPQRIACVEPSTSQSHSQGCDMKVQPIRIIGSPTTSSPVLLESAPSPPSAATTTSSARGPPRSRLRSQRDRQAATLPYARTRQSREGGATHRLLL</sequence>
<name>A0A833SGD7_PHYIN</name>
<dbReference type="AlphaFoldDB" id="A0A833SGD7"/>
<gene>
    <name evidence="2" type="ORF">GN244_ATG13929</name>
</gene>
<evidence type="ECO:0000313" key="3">
    <source>
        <dbReference type="Proteomes" id="UP000602510"/>
    </source>
</evidence>
<keyword evidence="3" id="KW-1185">Reference proteome</keyword>
<proteinExistence type="predicted"/>
<evidence type="ECO:0000256" key="1">
    <source>
        <dbReference type="SAM" id="MobiDB-lite"/>
    </source>
</evidence>
<comment type="caution">
    <text evidence="2">The sequence shown here is derived from an EMBL/GenBank/DDBJ whole genome shotgun (WGS) entry which is preliminary data.</text>
</comment>
<reference evidence="2" key="1">
    <citation type="submission" date="2020-04" db="EMBL/GenBank/DDBJ databases">
        <title>Hybrid Assembly of Korean Phytophthora infestans isolates.</title>
        <authorList>
            <person name="Prokchorchik M."/>
            <person name="Lee Y."/>
            <person name="Seo J."/>
            <person name="Cho J.-H."/>
            <person name="Park Y.-E."/>
            <person name="Jang D.-C."/>
            <person name="Im J.-S."/>
            <person name="Choi J.-G."/>
            <person name="Park H.-J."/>
            <person name="Lee G.-B."/>
            <person name="Lee Y.-G."/>
            <person name="Hong S.-Y."/>
            <person name="Cho K."/>
            <person name="Sohn K.H."/>
        </authorList>
    </citation>
    <scope>NUCLEOTIDE SEQUENCE</scope>
    <source>
        <strain evidence="2">KR_1_A1</strain>
    </source>
</reference>
<feature type="compositionally biased region" description="Low complexity" evidence="1">
    <location>
        <begin position="109"/>
        <end position="129"/>
    </location>
</feature>
<dbReference type="EMBL" id="WSZM01000386">
    <property type="protein sequence ID" value="KAF4034127.1"/>
    <property type="molecule type" value="Genomic_DNA"/>
</dbReference>